<dbReference type="SUPFAM" id="SSF52540">
    <property type="entry name" value="P-loop containing nucleoside triphosphate hydrolases"/>
    <property type="match status" value="1"/>
</dbReference>
<keyword evidence="2" id="KW-0482">Metalloprotease</keyword>
<feature type="domain" description="AAA+ ATPase" evidence="1">
    <location>
        <begin position="10"/>
        <end position="148"/>
    </location>
</feature>
<dbReference type="Proteomes" id="UP000265520">
    <property type="component" value="Unassembled WGS sequence"/>
</dbReference>
<dbReference type="PANTHER" id="PTHR23076">
    <property type="entry name" value="METALLOPROTEASE M41 FTSH"/>
    <property type="match status" value="1"/>
</dbReference>
<protein>
    <submittedName>
        <fullName evidence="2">ATP-dependent zinc metalloprotease FTSH 4 mitochondrial-like</fullName>
    </submittedName>
</protein>
<dbReference type="InterPro" id="IPR003959">
    <property type="entry name" value="ATPase_AAA_core"/>
</dbReference>
<comment type="caution">
    <text evidence="2">The sequence shown here is derived from an EMBL/GenBank/DDBJ whole genome shotgun (WGS) entry which is preliminary data.</text>
</comment>
<dbReference type="InterPro" id="IPR027417">
    <property type="entry name" value="P-loop_NTPase"/>
</dbReference>
<keyword evidence="2" id="KW-0378">Hydrolase</keyword>
<name>A0A392QSC6_9FABA</name>
<evidence type="ECO:0000313" key="3">
    <source>
        <dbReference type="Proteomes" id="UP000265520"/>
    </source>
</evidence>
<accession>A0A392QSC6</accession>
<dbReference type="AlphaFoldDB" id="A0A392QSC6"/>
<sequence>PFFQSSGSEFNDKYLVVGVAKAVFEEARAPHFQIKESELDNICVGIGARKVRDLFAAAKKQSPCVIFIDEIDAVDGSRNHKDFKREDLNRKAVNFKRQALKQLLIELDGLRRNEGILVVGATNFPESLDGSLVTYWRFDRRVVIDNPDVEGRRQILESPHMSK</sequence>
<feature type="non-terminal residue" evidence="2">
    <location>
        <position position="163"/>
    </location>
</feature>
<dbReference type="GO" id="GO:0045037">
    <property type="term" value="P:protein import into chloroplast stroma"/>
    <property type="evidence" value="ECO:0007669"/>
    <property type="project" value="TreeGrafter"/>
</dbReference>
<dbReference type="Gene3D" id="1.10.8.60">
    <property type="match status" value="1"/>
</dbReference>
<dbReference type="Gene3D" id="3.40.50.300">
    <property type="entry name" value="P-loop containing nucleotide triphosphate hydrolases"/>
    <property type="match status" value="1"/>
</dbReference>
<organism evidence="2 3">
    <name type="scientific">Trifolium medium</name>
    <dbReference type="NCBI Taxonomy" id="97028"/>
    <lineage>
        <taxon>Eukaryota</taxon>
        <taxon>Viridiplantae</taxon>
        <taxon>Streptophyta</taxon>
        <taxon>Embryophyta</taxon>
        <taxon>Tracheophyta</taxon>
        <taxon>Spermatophyta</taxon>
        <taxon>Magnoliopsida</taxon>
        <taxon>eudicotyledons</taxon>
        <taxon>Gunneridae</taxon>
        <taxon>Pentapetalae</taxon>
        <taxon>rosids</taxon>
        <taxon>fabids</taxon>
        <taxon>Fabales</taxon>
        <taxon>Fabaceae</taxon>
        <taxon>Papilionoideae</taxon>
        <taxon>50 kb inversion clade</taxon>
        <taxon>NPAAA clade</taxon>
        <taxon>Hologalegina</taxon>
        <taxon>IRL clade</taxon>
        <taxon>Trifolieae</taxon>
        <taxon>Trifolium</taxon>
    </lineage>
</organism>
<dbReference type="GO" id="GO:0016887">
    <property type="term" value="F:ATP hydrolysis activity"/>
    <property type="evidence" value="ECO:0007669"/>
    <property type="project" value="InterPro"/>
</dbReference>
<keyword evidence="2" id="KW-0645">Protease</keyword>
<dbReference type="GO" id="GO:0009507">
    <property type="term" value="C:chloroplast"/>
    <property type="evidence" value="ECO:0007669"/>
    <property type="project" value="TreeGrafter"/>
</dbReference>
<dbReference type="InterPro" id="IPR003593">
    <property type="entry name" value="AAA+_ATPase"/>
</dbReference>
<dbReference type="GO" id="GO:0006508">
    <property type="term" value="P:proteolysis"/>
    <property type="evidence" value="ECO:0007669"/>
    <property type="project" value="UniProtKB-KW"/>
</dbReference>
<dbReference type="SMART" id="SM00382">
    <property type="entry name" value="AAA"/>
    <property type="match status" value="1"/>
</dbReference>
<proteinExistence type="predicted"/>
<evidence type="ECO:0000313" key="2">
    <source>
        <dbReference type="EMBL" id="MCI26426.1"/>
    </source>
</evidence>
<evidence type="ECO:0000259" key="1">
    <source>
        <dbReference type="SMART" id="SM00382"/>
    </source>
</evidence>
<reference evidence="2 3" key="1">
    <citation type="journal article" date="2018" name="Front. Plant Sci.">
        <title>Red Clover (Trifolium pratense) and Zigzag Clover (T. medium) - A Picture of Genomic Similarities and Differences.</title>
        <authorList>
            <person name="Dluhosova J."/>
            <person name="Istvanek J."/>
            <person name="Nedelnik J."/>
            <person name="Repkova J."/>
        </authorList>
    </citation>
    <scope>NUCLEOTIDE SEQUENCE [LARGE SCALE GENOMIC DNA]</scope>
    <source>
        <strain evidence="3">cv. 10/8</strain>
        <tissue evidence="2">Leaf</tissue>
    </source>
</reference>
<keyword evidence="3" id="KW-1185">Reference proteome</keyword>
<dbReference type="GO" id="GO:0008237">
    <property type="term" value="F:metallopeptidase activity"/>
    <property type="evidence" value="ECO:0007669"/>
    <property type="project" value="UniProtKB-KW"/>
</dbReference>
<dbReference type="EMBL" id="LXQA010153179">
    <property type="protein sequence ID" value="MCI26426.1"/>
    <property type="molecule type" value="Genomic_DNA"/>
</dbReference>
<dbReference type="GO" id="GO:0005524">
    <property type="term" value="F:ATP binding"/>
    <property type="evidence" value="ECO:0007669"/>
    <property type="project" value="InterPro"/>
</dbReference>
<dbReference type="GO" id="GO:0004176">
    <property type="term" value="F:ATP-dependent peptidase activity"/>
    <property type="evidence" value="ECO:0007669"/>
    <property type="project" value="TreeGrafter"/>
</dbReference>
<dbReference type="PANTHER" id="PTHR23076:SF37">
    <property type="entry name" value="ATP-DEPENDENT ZINC METALLOPROTEASE FTSH 4, MITOCHONDRIAL"/>
    <property type="match status" value="1"/>
</dbReference>
<feature type="non-terminal residue" evidence="2">
    <location>
        <position position="1"/>
    </location>
</feature>
<dbReference type="Pfam" id="PF00004">
    <property type="entry name" value="AAA"/>
    <property type="match status" value="1"/>
</dbReference>